<reference evidence="2" key="1">
    <citation type="journal article" date="2012" name="PLoS Genet.">
        <title>Comparative analysis of the genomes of two field isolates of the rice blast fungus Magnaporthe oryzae.</title>
        <authorList>
            <person name="Xue M."/>
            <person name="Yang J."/>
            <person name="Li Z."/>
            <person name="Hu S."/>
            <person name="Yao N."/>
            <person name="Dean R.A."/>
            <person name="Zhao W."/>
            <person name="Shen M."/>
            <person name="Zhang H."/>
            <person name="Li C."/>
            <person name="Liu L."/>
            <person name="Cao L."/>
            <person name="Xu X."/>
            <person name="Xing Y."/>
            <person name="Hsiang T."/>
            <person name="Zhang Z."/>
            <person name="Xu J.R."/>
            <person name="Peng Y.L."/>
        </authorList>
    </citation>
    <scope>NUCLEOTIDE SEQUENCE</scope>
    <source>
        <strain evidence="2">Y34</strain>
    </source>
</reference>
<dbReference type="Proteomes" id="UP000011086">
    <property type="component" value="Unassembled WGS sequence"/>
</dbReference>
<feature type="compositionally biased region" description="Basic residues" evidence="1">
    <location>
        <begin position="1"/>
        <end position="15"/>
    </location>
</feature>
<protein>
    <submittedName>
        <fullName evidence="2">Uncharacterized protein</fullName>
    </submittedName>
</protein>
<accession>A0AA97NUZ1</accession>
<evidence type="ECO:0000313" key="2">
    <source>
        <dbReference type="EMBL" id="ELQ36805.1"/>
    </source>
</evidence>
<dbReference type="EMBL" id="JH793041">
    <property type="protein sequence ID" value="ELQ36805.1"/>
    <property type="molecule type" value="Genomic_DNA"/>
</dbReference>
<sequence length="21" mass="2416">MGPKRLYHGPGKRKALPCYSR</sequence>
<proteinExistence type="predicted"/>
<evidence type="ECO:0000256" key="1">
    <source>
        <dbReference type="SAM" id="MobiDB-lite"/>
    </source>
</evidence>
<gene>
    <name evidence="2" type="ORF">OOU_Y34scaffold00637g1</name>
</gene>
<dbReference type="AlphaFoldDB" id="A0AA97NUZ1"/>
<feature type="region of interest" description="Disordered" evidence="1">
    <location>
        <begin position="1"/>
        <end position="21"/>
    </location>
</feature>
<name>A0AA97NUZ1_PYRO3</name>
<organism evidence="2">
    <name type="scientific">Pyricularia oryzae (strain Y34)</name>
    <name type="common">Rice blast fungus</name>
    <name type="synonym">Magnaporthe oryzae</name>
    <dbReference type="NCBI Taxonomy" id="1143189"/>
    <lineage>
        <taxon>Eukaryota</taxon>
        <taxon>Fungi</taxon>
        <taxon>Dikarya</taxon>
        <taxon>Ascomycota</taxon>
        <taxon>Pezizomycotina</taxon>
        <taxon>Sordariomycetes</taxon>
        <taxon>Sordariomycetidae</taxon>
        <taxon>Magnaporthales</taxon>
        <taxon>Pyriculariaceae</taxon>
        <taxon>Pyricularia</taxon>
    </lineage>
</organism>